<proteinExistence type="inferred from homology"/>
<evidence type="ECO:0000256" key="3">
    <source>
        <dbReference type="ARBA" id="ARBA00023239"/>
    </source>
</evidence>
<reference evidence="5 6" key="1">
    <citation type="submission" date="2019-08" db="EMBL/GenBank/DDBJ databases">
        <title>Bacterial whole genome sequence for Glaciihabitans sp. CHu50b-6-2.</title>
        <authorList>
            <person name="Jin L."/>
        </authorList>
    </citation>
    <scope>NUCLEOTIDE SEQUENCE [LARGE SCALE GENOMIC DNA]</scope>
    <source>
        <strain evidence="5 6">CHu50b-6-2</strain>
    </source>
</reference>
<dbReference type="AlphaFoldDB" id="A0A5C8UM31"/>
<comment type="similarity">
    <text evidence="1">Belongs to the HpcH/HpaI aldolase family.</text>
</comment>
<dbReference type="PANTHER" id="PTHR30502">
    <property type="entry name" value="2-KETO-3-DEOXY-L-RHAMNONATE ALDOLASE"/>
    <property type="match status" value="1"/>
</dbReference>
<dbReference type="RefSeq" id="WP_147784604.1">
    <property type="nucleotide sequence ID" value="NZ_VRMG01000010.1"/>
</dbReference>
<accession>A0A5C8UM31</accession>
<comment type="caution">
    <text evidence="5">The sequence shown here is derived from an EMBL/GenBank/DDBJ whole genome shotgun (WGS) entry which is preliminary data.</text>
</comment>
<evidence type="ECO:0000313" key="5">
    <source>
        <dbReference type="EMBL" id="TXN28934.1"/>
    </source>
</evidence>
<feature type="domain" description="HpcH/HpaI aldolase/citrate lyase" evidence="4">
    <location>
        <begin position="11"/>
        <end position="180"/>
    </location>
</feature>
<dbReference type="Pfam" id="PF03328">
    <property type="entry name" value="HpcH_HpaI"/>
    <property type="match status" value="1"/>
</dbReference>
<keyword evidence="2" id="KW-0479">Metal-binding</keyword>
<dbReference type="Proteomes" id="UP000321379">
    <property type="component" value="Unassembled WGS sequence"/>
</dbReference>
<gene>
    <name evidence="5" type="ORF">FVP33_15540</name>
</gene>
<dbReference type="GO" id="GO:0046872">
    <property type="term" value="F:metal ion binding"/>
    <property type="evidence" value="ECO:0007669"/>
    <property type="project" value="UniProtKB-KW"/>
</dbReference>
<sequence length="232" mass="24310">MILGRGSSPRGLFLKLPAPQIVEMAALARFDFVVVDLEHSALTDADCISLLRVARLAGIPALVRLPSVDRGAINRYLEEGAVGIQLASVTRVDEVVALRAATRMAPSGRRSVSTTNAMSLFGALSLADYVSVAADSPPILVVQIETAHTVDPVASIIGAGADVVFIGSVDLTVSLDFDANEIRERERAIREAAVGEGALLGGMAGADTAWDYTIVGSDLSVLQTALRSVTRV</sequence>
<evidence type="ECO:0000256" key="1">
    <source>
        <dbReference type="ARBA" id="ARBA00005568"/>
    </source>
</evidence>
<dbReference type="PANTHER" id="PTHR30502:SF0">
    <property type="entry name" value="PHOSPHOENOLPYRUVATE CARBOXYLASE FAMILY PROTEIN"/>
    <property type="match status" value="1"/>
</dbReference>
<dbReference type="SUPFAM" id="SSF51621">
    <property type="entry name" value="Phosphoenolpyruvate/pyruvate domain"/>
    <property type="match status" value="1"/>
</dbReference>
<dbReference type="InterPro" id="IPR015813">
    <property type="entry name" value="Pyrv/PenolPyrv_kinase-like_dom"/>
</dbReference>
<keyword evidence="3" id="KW-0456">Lyase</keyword>
<protein>
    <recommendedName>
        <fullName evidence="4">HpcH/HpaI aldolase/citrate lyase domain-containing protein</fullName>
    </recommendedName>
</protein>
<organism evidence="5 6">
    <name type="scientific">Lacisediminihabitans profunda</name>
    <dbReference type="NCBI Taxonomy" id="2594790"/>
    <lineage>
        <taxon>Bacteria</taxon>
        <taxon>Bacillati</taxon>
        <taxon>Actinomycetota</taxon>
        <taxon>Actinomycetes</taxon>
        <taxon>Micrococcales</taxon>
        <taxon>Microbacteriaceae</taxon>
        <taxon>Lacisediminihabitans</taxon>
    </lineage>
</organism>
<keyword evidence="6" id="KW-1185">Reference proteome</keyword>
<evidence type="ECO:0000259" key="4">
    <source>
        <dbReference type="Pfam" id="PF03328"/>
    </source>
</evidence>
<name>A0A5C8UM31_9MICO</name>
<dbReference type="InterPro" id="IPR005000">
    <property type="entry name" value="Aldolase/citrate-lyase_domain"/>
</dbReference>
<dbReference type="Gene3D" id="3.20.20.60">
    <property type="entry name" value="Phosphoenolpyruvate-binding domains"/>
    <property type="match status" value="1"/>
</dbReference>
<dbReference type="EMBL" id="VRMG01000010">
    <property type="protein sequence ID" value="TXN28934.1"/>
    <property type="molecule type" value="Genomic_DNA"/>
</dbReference>
<dbReference type="InterPro" id="IPR050251">
    <property type="entry name" value="HpcH-HpaI_aldolase"/>
</dbReference>
<dbReference type="GO" id="GO:0016832">
    <property type="term" value="F:aldehyde-lyase activity"/>
    <property type="evidence" value="ECO:0007669"/>
    <property type="project" value="TreeGrafter"/>
</dbReference>
<evidence type="ECO:0000256" key="2">
    <source>
        <dbReference type="ARBA" id="ARBA00022723"/>
    </source>
</evidence>
<dbReference type="GO" id="GO:0005737">
    <property type="term" value="C:cytoplasm"/>
    <property type="evidence" value="ECO:0007669"/>
    <property type="project" value="TreeGrafter"/>
</dbReference>
<dbReference type="InterPro" id="IPR040442">
    <property type="entry name" value="Pyrv_kinase-like_dom_sf"/>
</dbReference>
<evidence type="ECO:0000313" key="6">
    <source>
        <dbReference type="Proteomes" id="UP000321379"/>
    </source>
</evidence>